<dbReference type="SUPFAM" id="SSF55729">
    <property type="entry name" value="Acyl-CoA N-acyltransferases (Nat)"/>
    <property type="match status" value="1"/>
</dbReference>
<reference evidence="2 3" key="1">
    <citation type="submission" date="2016-10" db="EMBL/GenBank/DDBJ databases">
        <authorList>
            <person name="de Groot N.N."/>
        </authorList>
    </citation>
    <scope>NUCLEOTIDE SEQUENCE [LARGE SCALE GENOMIC DNA]</scope>
    <source>
        <strain evidence="2 3">CGMCC 1.9167</strain>
    </source>
</reference>
<dbReference type="InterPro" id="IPR020036">
    <property type="entry name" value="PseH"/>
</dbReference>
<feature type="domain" description="N-acetyltransferase" evidence="1">
    <location>
        <begin position="3"/>
        <end position="161"/>
    </location>
</feature>
<dbReference type="Pfam" id="PF13302">
    <property type="entry name" value="Acetyltransf_3"/>
    <property type="match status" value="1"/>
</dbReference>
<organism evidence="2 3">
    <name type="scientific">Marinobacter daqiaonensis</name>
    <dbReference type="NCBI Taxonomy" id="650891"/>
    <lineage>
        <taxon>Bacteria</taxon>
        <taxon>Pseudomonadati</taxon>
        <taxon>Pseudomonadota</taxon>
        <taxon>Gammaproteobacteria</taxon>
        <taxon>Pseudomonadales</taxon>
        <taxon>Marinobacteraceae</taxon>
        <taxon>Marinobacter</taxon>
    </lineage>
</organism>
<dbReference type="RefSeq" id="WP_227663033.1">
    <property type="nucleotide sequence ID" value="NZ_FOYW01000004.1"/>
</dbReference>
<dbReference type="Proteomes" id="UP000198644">
    <property type="component" value="Unassembled WGS sequence"/>
</dbReference>
<protein>
    <submittedName>
        <fullName evidence="2">UDP-4-amino-4,6-dideoxy-N-acetyl-beta-L-altrosamine N-acetyltransferase</fullName>
    </submittedName>
</protein>
<sequence>MSGSLRTMTEDDLERVRRWRNHPDVRRYMYTTHEIDPAEHRAWFERTRDSDRSELMIYEDEGLPLGFVNLARGRSRQVADWGFYLAPEAARGTGKALGRAALRHAFEGLELHKVCGQALGFNDRSIKFHRSLGFVQEGCLRDQHYDGQAYHDVVCFGLLRQEWKNSLGSDEP</sequence>
<keyword evidence="2" id="KW-0808">Transferase</keyword>
<dbReference type="PANTHER" id="PTHR43415">
    <property type="entry name" value="SPERMIDINE N(1)-ACETYLTRANSFERASE"/>
    <property type="match status" value="1"/>
</dbReference>
<dbReference type="Gene3D" id="3.40.630.30">
    <property type="match status" value="1"/>
</dbReference>
<dbReference type="PROSITE" id="PS51186">
    <property type="entry name" value="GNAT"/>
    <property type="match status" value="1"/>
</dbReference>
<name>A0A1I6K3B4_9GAMM</name>
<proteinExistence type="predicted"/>
<keyword evidence="3" id="KW-1185">Reference proteome</keyword>
<dbReference type="PANTHER" id="PTHR43415:SF3">
    <property type="entry name" value="GNAT-FAMILY ACETYLTRANSFERASE"/>
    <property type="match status" value="1"/>
</dbReference>
<dbReference type="NCBIfam" id="TIGR03585">
    <property type="entry name" value="PseH"/>
    <property type="match status" value="1"/>
</dbReference>
<accession>A0A1I6K3B4</accession>
<evidence type="ECO:0000313" key="3">
    <source>
        <dbReference type="Proteomes" id="UP000198644"/>
    </source>
</evidence>
<dbReference type="InterPro" id="IPR016181">
    <property type="entry name" value="Acyl_CoA_acyltransferase"/>
</dbReference>
<dbReference type="EMBL" id="FOYW01000004">
    <property type="protein sequence ID" value="SFR85310.1"/>
    <property type="molecule type" value="Genomic_DNA"/>
</dbReference>
<dbReference type="InterPro" id="IPR000182">
    <property type="entry name" value="GNAT_dom"/>
</dbReference>
<gene>
    <name evidence="2" type="ORF">SAMN05216203_3483</name>
</gene>
<evidence type="ECO:0000313" key="2">
    <source>
        <dbReference type="EMBL" id="SFR85310.1"/>
    </source>
</evidence>
<dbReference type="AlphaFoldDB" id="A0A1I6K3B4"/>
<dbReference type="STRING" id="650891.SAMN05216203_3483"/>
<evidence type="ECO:0000259" key="1">
    <source>
        <dbReference type="PROSITE" id="PS51186"/>
    </source>
</evidence>
<dbReference type="GO" id="GO:0016747">
    <property type="term" value="F:acyltransferase activity, transferring groups other than amino-acyl groups"/>
    <property type="evidence" value="ECO:0007669"/>
    <property type="project" value="InterPro"/>
</dbReference>